<organism evidence="3 4">
    <name type="scientific">Butyrivibrio fibrisolvens</name>
    <dbReference type="NCBI Taxonomy" id="831"/>
    <lineage>
        <taxon>Bacteria</taxon>
        <taxon>Bacillati</taxon>
        <taxon>Bacillota</taxon>
        <taxon>Clostridia</taxon>
        <taxon>Lachnospirales</taxon>
        <taxon>Lachnospiraceae</taxon>
        <taxon>Butyrivibrio</taxon>
    </lineage>
</organism>
<protein>
    <submittedName>
        <fullName evidence="3">Glycosyltransferase involved in cell wall bisynthesis</fullName>
    </submittedName>
</protein>
<dbReference type="Pfam" id="PF00534">
    <property type="entry name" value="Glycos_transf_1"/>
    <property type="match status" value="1"/>
</dbReference>
<dbReference type="AlphaFoldDB" id="A0A1H9Q5R2"/>
<dbReference type="InterPro" id="IPR001296">
    <property type="entry name" value="Glyco_trans_1"/>
</dbReference>
<keyword evidence="3" id="KW-0808">Transferase</keyword>
<dbReference type="Proteomes" id="UP000182584">
    <property type="component" value="Unassembled WGS sequence"/>
</dbReference>
<dbReference type="GO" id="GO:0016757">
    <property type="term" value="F:glycosyltransferase activity"/>
    <property type="evidence" value="ECO:0007669"/>
    <property type="project" value="InterPro"/>
</dbReference>
<dbReference type="SUPFAM" id="SSF53756">
    <property type="entry name" value="UDP-Glycosyltransferase/glycogen phosphorylase"/>
    <property type="match status" value="1"/>
</dbReference>
<dbReference type="OrthoDB" id="9806653at2"/>
<reference evidence="3 4" key="1">
    <citation type="submission" date="2016-10" db="EMBL/GenBank/DDBJ databases">
        <authorList>
            <person name="de Groot N.N."/>
        </authorList>
    </citation>
    <scope>NUCLEOTIDE SEQUENCE [LARGE SCALE GENOMIC DNA]</scope>
    <source>
        <strain evidence="3 4">AR40</strain>
    </source>
</reference>
<gene>
    <name evidence="3" type="ORF">SAMN04487884_10748</name>
</gene>
<evidence type="ECO:0000259" key="2">
    <source>
        <dbReference type="Pfam" id="PF13439"/>
    </source>
</evidence>
<feature type="domain" description="Glycosyl transferase family 1" evidence="1">
    <location>
        <begin position="171"/>
        <end position="326"/>
    </location>
</feature>
<evidence type="ECO:0000313" key="3">
    <source>
        <dbReference type="EMBL" id="SER55906.1"/>
    </source>
</evidence>
<accession>A0A1H9Q5R2</accession>
<evidence type="ECO:0000259" key="1">
    <source>
        <dbReference type="Pfam" id="PF00534"/>
    </source>
</evidence>
<sequence length="353" mass="39481">MAKIKVLMLGPDRSVKGGVSGVVNNLYDAGLDKYVELRYIGTMVDGSKARKLVRAARAYLTALICINHYDIVHVHVSADASYYRKSFFIKMALRHHKKLVIHQHGGDIKRFYGHDLKGRSHSKMVSLFNQSDAFIVLAPNFKDFFKHLIISDNKISVIGNGIKIPDIDAKSKDYDLNNILFLGRICKDKGIGELLDAIDKLSVKYPDVHLYLGGFFEDESFKTRVNNLSSNITACGWIDGEAKEELFDKCPIFVLPSYYEGMPLSVAESMAHGCATIATNVGSLDQMIDDGHTGLLVRAKDSEDLYKALDTVIGDPELRKSLGRAALSIARDRYDIIKMRNSILQIYKDVINE</sequence>
<proteinExistence type="predicted"/>
<dbReference type="PANTHER" id="PTHR12526">
    <property type="entry name" value="GLYCOSYLTRANSFERASE"/>
    <property type="match status" value="1"/>
</dbReference>
<dbReference type="InterPro" id="IPR028098">
    <property type="entry name" value="Glyco_trans_4-like_N"/>
</dbReference>
<dbReference type="EMBL" id="FOGJ01000007">
    <property type="protein sequence ID" value="SER55906.1"/>
    <property type="molecule type" value="Genomic_DNA"/>
</dbReference>
<dbReference type="RefSeq" id="WP_074755235.1">
    <property type="nucleotide sequence ID" value="NZ_FOGJ01000007.1"/>
</dbReference>
<name>A0A1H9Q5R2_BUTFI</name>
<evidence type="ECO:0000313" key="4">
    <source>
        <dbReference type="Proteomes" id="UP000182584"/>
    </source>
</evidence>
<dbReference type="Pfam" id="PF13439">
    <property type="entry name" value="Glyco_transf_4"/>
    <property type="match status" value="1"/>
</dbReference>
<dbReference type="Gene3D" id="3.40.50.2000">
    <property type="entry name" value="Glycogen Phosphorylase B"/>
    <property type="match status" value="2"/>
</dbReference>
<dbReference type="CDD" id="cd03801">
    <property type="entry name" value="GT4_PimA-like"/>
    <property type="match status" value="1"/>
</dbReference>
<feature type="domain" description="Glycosyltransferase subfamily 4-like N-terminal" evidence="2">
    <location>
        <begin position="51"/>
        <end position="162"/>
    </location>
</feature>